<reference evidence="5 6" key="1">
    <citation type="journal article" date="2016" name="Biochim. Biophys. Acta">
        <title>Characterization of red-shifted phycobilisomes isolated from the chlorophyll f-containing cyanobacterium Halomicronema hongdechloris.</title>
        <authorList>
            <person name="Li Y."/>
            <person name="Lin Y."/>
            <person name="Garvey C.J."/>
            <person name="Birch D."/>
            <person name="Corkery R.W."/>
            <person name="Loughlin P.C."/>
            <person name="Scheer H."/>
            <person name="Willows R.D."/>
            <person name="Chen M."/>
        </authorList>
    </citation>
    <scope>NUCLEOTIDE SEQUENCE [LARGE SCALE GENOMIC DNA]</scope>
    <source>
        <strain evidence="5 6">C2206</strain>
    </source>
</reference>
<dbReference type="GO" id="GO:0003677">
    <property type="term" value="F:DNA binding"/>
    <property type="evidence" value="ECO:0007669"/>
    <property type="project" value="UniProtKB-KW"/>
</dbReference>
<organism evidence="5 6">
    <name type="scientific">Halomicronema hongdechloris C2206</name>
    <dbReference type="NCBI Taxonomy" id="1641165"/>
    <lineage>
        <taxon>Bacteria</taxon>
        <taxon>Bacillati</taxon>
        <taxon>Cyanobacteriota</taxon>
        <taxon>Cyanophyceae</taxon>
        <taxon>Nodosilineales</taxon>
        <taxon>Nodosilineaceae</taxon>
        <taxon>Halomicronema</taxon>
    </lineage>
</organism>
<accession>A0A1Z3HTT7</accession>
<dbReference type="SUPFAM" id="SSF46785">
    <property type="entry name" value="Winged helix' DNA-binding domain"/>
    <property type="match status" value="1"/>
</dbReference>
<name>A0A1Z3HTT7_9CYAN</name>
<dbReference type="CDD" id="cd00092">
    <property type="entry name" value="HTH_CRP"/>
    <property type="match status" value="1"/>
</dbReference>
<dbReference type="InterPro" id="IPR036388">
    <property type="entry name" value="WH-like_DNA-bd_sf"/>
</dbReference>
<dbReference type="SUPFAM" id="SSF51206">
    <property type="entry name" value="cAMP-binding domain-like"/>
    <property type="match status" value="1"/>
</dbReference>
<keyword evidence="6" id="KW-1185">Reference proteome</keyword>
<evidence type="ECO:0000259" key="4">
    <source>
        <dbReference type="PROSITE" id="PS51063"/>
    </source>
</evidence>
<dbReference type="OrthoDB" id="581549at2"/>
<proteinExistence type="predicted"/>
<evidence type="ECO:0000256" key="2">
    <source>
        <dbReference type="ARBA" id="ARBA00023125"/>
    </source>
</evidence>
<dbReference type="InterPro" id="IPR018490">
    <property type="entry name" value="cNMP-bd_dom_sf"/>
</dbReference>
<evidence type="ECO:0000256" key="3">
    <source>
        <dbReference type="ARBA" id="ARBA00023163"/>
    </source>
</evidence>
<evidence type="ECO:0000313" key="6">
    <source>
        <dbReference type="Proteomes" id="UP000191901"/>
    </source>
</evidence>
<dbReference type="KEGG" id="hhg:XM38_046860"/>
<keyword evidence="3" id="KW-0804">Transcription</keyword>
<sequence>MHQFASTPAPVTQPVIHQFKRREIIPLRKNTLWHFKTGAARLLTLSEEGTAITLGFWGTGDFTGQPLIGIQPCELECLMDVEAVRLHLEQCRELPQVTMAHLHQMQALIRMRQGNIPQRLQLLLTWLGQKFGCSAEGGQLIQLRLTHQELAETIGTTRVTVTRLMRNLEQQGSLCYSKRQQIVLRQPWWCDRTA</sequence>
<feature type="domain" description="HTH crp-type" evidence="4">
    <location>
        <begin position="114"/>
        <end position="187"/>
    </location>
</feature>
<dbReference type="STRING" id="1641165.XM38_17830"/>
<evidence type="ECO:0000313" key="5">
    <source>
        <dbReference type="EMBL" id="ASC73714.1"/>
    </source>
</evidence>
<keyword evidence="1" id="KW-0805">Transcription regulation</keyword>
<dbReference type="SMART" id="SM00419">
    <property type="entry name" value="HTH_CRP"/>
    <property type="match status" value="1"/>
</dbReference>
<dbReference type="Pfam" id="PF13545">
    <property type="entry name" value="HTH_Crp_2"/>
    <property type="match status" value="1"/>
</dbReference>
<keyword evidence="2" id="KW-0238">DNA-binding</keyword>
<dbReference type="PRINTS" id="PR00034">
    <property type="entry name" value="HTHCRP"/>
</dbReference>
<dbReference type="InterPro" id="IPR036390">
    <property type="entry name" value="WH_DNA-bd_sf"/>
</dbReference>
<dbReference type="Proteomes" id="UP000191901">
    <property type="component" value="Chromosome"/>
</dbReference>
<gene>
    <name evidence="5" type="ORF">XM38_046860</name>
</gene>
<evidence type="ECO:0000256" key="1">
    <source>
        <dbReference type="ARBA" id="ARBA00023015"/>
    </source>
</evidence>
<protein>
    <submittedName>
        <fullName evidence="5">cAMP-binding domain protein</fullName>
    </submittedName>
</protein>
<dbReference type="EMBL" id="CP021983">
    <property type="protein sequence ID" value="ASC73714.1"/>
    <property type="molecule type" value="Genomic_DNA"/>
</dbReference>
<dbReference type="AlphaFoldDB" id="A0A1Z3HTT7"/>
<dbReference type="RefSeq" id="WP_080811398.1">
    <property type="nucleotide sequence ID" value="NZ_CP021983.2"/>
</dbReference>
<dbReference type="PROSITE" id="PS51063">
    <property type="entry name" value="HTH_CRP_2"/>
    <property type="match status" value="1"/>
</dbReference>
<dbReference type="GO" id="GO:0006355">
    <property type="term" value="P:regulation of DNA-templated transcription"/>
    <property type="evidence" value="ECO:0007669"/>
    <property type="project" value="InterPro"/>
</dbReference>
<dbReference type="InterPro" id="IPR012318">
    <property type="entry name" value="HTH_CRP"/>
</dbReference>
<dbReference type="Gene3D" id="1.10.10.10">
    <property type="entry name" value="Winged helix-like DNA-binding domain superfamily/Winged helix DNA-binding domain"/>
    <property type="match status" value="1"/>
</dbReference>